<comment type="caution">
    <text evidence="1">The sequence shown here is derived from an EMBL/GenBank/DDBJ whole genome shotgun (WGS) entry which is preliminary data.</text>
</comment>
<organism evidence="1 2">
    <name type="scientific">Microbulbifer echini</name>
    <dbReference type="NCBI Taxonomy" id="1529067"/>
    <lineage>
        <taxon>Bacteria</taxon>
        <taxon>Pseudomonadati</taxon>
        <taxon>Pseudomonadota</taxon>
        <taxon>Gammaproteobacteria</taxon>
        <taxon>Cellvibrionales</taxon>
        <taxon>Microbulbiferaceae</taxon>
        <taxon>Microbulbifer</taxon>
    </lineage>
</organism>
<sequence>MPLLERNRDNKSKQVITKLVTNAAKNTPGEEAWGNNHVNCYAWAANCEKPHKGKPDPGSNSGYDAGLDNARLIEGAKRDGMAYVANAPANDPPPFTKGYYCVALYKSTTDHHWYRRDPETGYWTHKPGAHGVKNYGPGFVILPKQLERANHNYGMAATDYHFVGYFYVPEEGIQV</sequence>
<dbReference type="Proteomes" id="UP001569414">
    <property type="component" value="Unassembled WGS sequence"/>
</dbReference>
<reference evidence="1 2" key="1">
    <citation type="submission" date="2024-08" db="EMBL/GenBank/DDBJ databases">
        <authorList>
            <person name="Ishaq N."/>
        </authorList>
    </citation>
    <scope>NUCLEOTIDE SEQUENCE [LARGE SCALE GENOMIC DNA]</scope>
    <source>
        <strain evidence="1 2">JCM 30400</strain>
    </source>
</reference>
<evidence type="ECO:0000313" key="1">
    <source>
        <dbReference type="EMBL" id="MFA0791274.1"/>
    </source>
</evidence>
<keyword evidence="2" id="KW-1185">Reference proteome</keyword>
<accession>A0ABV4NP12</accession>
<name>A0ABV4NP12_9GAMM</name>
<gene>
    <name evidence="1" type="ORF">ACCI51_12020</name>
</gene>
<proteinExistence type="predicted"/>
<protein>
    <submittedName>
        <fullName evidence="1">Uncharacterized protein</fullName>
    </submittedName>
</protein>
<dbReference type="RefSeq" id="WP_299588069.1">
    <property type="nucleotide sequence ID" value="NZ_JBGMEL010000011.1"/>
</dbReference>
<evidence type="ECO:0000313" key="2">
    <source>
        <dbReference type="Proteomes" id="UP001569414"/>
    </source>
</evidence>
<dbReference type="EMBL" id="JBGMEL010000011">
    <property type="protein sequence ID" value="MFA0791274.1"/>
    <property type="molecule type" value="Genomic_DNA"/>
</dbReference>